<dbReference type="EMBL" id="RJVU01035392">
    <property type="protein sequence ID" value="ROL47504.1"/>
    <property type="molecule type" value="Genomic_DNA"/>
</dbReference>
<dbReference type="AlphaFoldDB" id="A0A3N0YMW2"/>
<evidence type="ECO:0000313" key="1">
    <source>
        <dbReference type="EMBL" id="ROL47504.1"/>
    </source>
</evidence>
<evidence type="ECO:0000313" key="2">
    <source>
        <dbReference type="Proteomes" id="UP000281406"/>
    </source>
</evidence>
<keyword evidence="2" id="KW-1185">Reference proteome</keyword>
<proteinExistence type="predicted"/>
<name>A0A3N0YMW2_ANAGA</name>
<accession>A0A3N0YMW2</accession>
<reference evidence="1 2" key="1">
    <citation type="submission" date="2018-10" db="EMBL/GenBank/DDBJ databases">
        <title>Genome assembly for a Yunnan-Guizhou Plateau 3E fish, Anabarilius grahami (Regan), and its evolutionary and genetic applications.</title>
        <authorList>
            <person name="Jiang W."/>
        </authorList>
    </citation>
    <scope>NUCLEOTIDE SEQUENCE [LARGE SCALE GENOMIC DNA]</scope>
    <source>
        <strain evidence="1">AG-KIZ</strain>
        <tissue evidence="1">Muscle</tissue>
    </source>
</reference>
<organism evidence="1 2">
    <name type="scientific">Anabarilius grahami</name>
    <name type="common">Kanglang fish</name>
    <name type="synonym">Barilius grahami</name>
    <dbReference type="NCBI Taxonomy" id="495550"/>
    <lineage>
        <taxon>Eukaryota</taxon>
        <taxon>Metazoa</taxon>
        <taxon>Chordata</taxon>
        <taxon>Craniata</taxon>
        <taxon>Vertebrata</taxon>
        <taxon>Euteleostomi</taxon>
        <taxon>Actinopterygii</taxon>
        <taxon>Neopterygii</taxon>
        <taxon>Teleostei</taxon>
        <taxon>Ostariophysi</taxon>
        <taxon>Cypriniformes</taxon>
        <taxon>Xenocyprididae</taxon>
        <taxon>Xenocypridinae</taxon>
        <taxon>Xenocypridinae incertae sedis</taxon>
        <taxon>Anabarilius</taxon>
    </lineage>
</organism>
<sequence>FLKPQCSIPPPPQRGRAEACTCFSGMCAVHHRRLSTAQWNIASSLQRDKKKMWSGFPRPKHVFVDLVVAREGEGALWGRKDNKHCSLKSLELKLYGMASFLQ</sequence>
<protein>
    <submittedName>
        <fullName evidence="1">Uncharacterized protein</fullName>
    </submittedName>
</protein>
<dbReference type="Proteomes" id="UP000281406">
    <property type="component" value="Unassembled WGS sequence"/>
</dbReference>
<gene>
    <name evidence="1" type="ORF">DPX16_13219</name>
</gene>
<feature type="non-terminal residue" evidence="1">
    <location>
        <position position="1"/>
    </location>
</feature>
<comment type="caution">
    <text evidence="1">The sequence shown here is derived from an EMBL/GenBank/DDBJ whole genome shotgun (WGS) entry which is preliminary data.</text>
</comment>
<dbReference type="OrthoDB" id="8959828at2759"/>